<dbReference type="InterPro" id="IPR018108">
    <property type="entry name" value="MCP_transmembrane"/>
</dbReference>
<dbReference type="PRINTS" id="PR00926">
    <property type="entry name" value="MITOCARRIER"/>
</dbReference>
<evidence type="ECO:0000256" key="6">
    <source>
        <dbReference type="ARBA" id="ARBA00022989"/>
    </source>
</evidence>
<reference evidence="13 14" key="1">
    <citation type="submission" date="2025-05" db="UniProtKB">
        <authorList>
            <consortium name="RefSeq"/>
        </authorList>
    </citation>
    <scope>IDENTIFICATION</scope>
</reference>
<comment type="subcellular location">
    <subcellularLocation>
        <location evidence="1">Membrane</location>
        <topology evidence="1">Multi-pass membrane protein</topology>
    </subcellularLocation>
    <subcellularLocation>
        <location evidence="10">Mitochondrion inner membrane</location>
        <topology evidence="10">Multi-pass membrane protein</topology>
    </subcellularLocation>
</comment>
<accession>A0ABM1F3N7</accession>
<keyword evidence="3 10" id="KW-0812">Transmembrane</keyword>
<keyword evidence="2 10" id="KW-0813">Transport</keyword>
<keyword evidence="5 10" id="KW-0999">Mitochondrion inner membrane</keyword>
<dbReference type="InterPro" id="IPR023395">
    <property type="entry name" value="MCP_dom_sf"/>
</dbReference>
<comment type="function">
    <text evidence="10">Mitochondrial glycine transporter that imports glycine into the mitochondrial matrix. Plays an important role in providing glycine for the first enzymatic step in heme biosynthesis, the condensation of glycine with succinyl-CoA to produce 5-aminolevulinate (ALA) in the miochondrial matrix.</text>
</comment>
<dbReference type="PANTHER" id="PTHR46181:SF3">
    <property type="entry name" value="MITOCHONDRIAL GLYCINE TRANSPORTER"/>
    <property type="match status" value="1"/>
</dbReference>
<dbReference type="PROSITE" id="PS50920">
    <property type="entry name" value="SOLCAR"/>
    <property type="match status" value="3"/>
</dbReference>
<evidence type="ECO:0000256" key="7">
    <source>
        <dbReference type="ARBA" id="ARBA00023128"/>
    </source>
</evidence>
<name>A0ABM1F3N7_PRICU</name>
<comment type="similarity">
    <text evidence="10">Belongs to the mitochondrial carrier (TC 2.A.29) family. SLC25A38 subfamily.</text>
</comment>
<dbReference type="Pfam" id="PF00153">
    <property type="entry name" value="Mito_carr"/>
    <property type="match status" value="3"/>
</dbReference>
<feature type="repeat" description="Solcar" evidence="11">
    <location>
        <begin position="25"/>
        <end position="112"/>
    </location>
</feature>
<evidence type="ECO:0000256" key="9">
    <source>
        <dbReference type="ARBA" id="ARBA00034060"/>
    </source>
</evidence>
<dbReference type="SUPFAM" id="SSF103506">
    <property type="entry name" value="Mitochondrial carrier"/>
    <property type="match status" value="1"/>
</dbReference>
<keyword evidence="7 10" id="KW-0496">Mitochondrion</keyword>
<organism evidence="12 13">
    <name type="scientific">Priapulus caudatus</name>
    <name type="common">Priapulid worm</name>
    <dbReference type="NCBI Taxonomy" id="37621"/>
    <lineage>
        <taxon>Eukaryota</taxon>
        <taxon>Metazoa</taxon>
        <taxon>Ecdysozoa</taxon>
        <taxon>Scalidophora</taxon>
        <taxon>Priapulida</taxon>
        <taxon>Priapulimorpha</taxon>
        <taxon>Priapulimorphida</taxon>
        <taxon>Priapulidae</taxon>
        <taxon>Priapulus</taxon>
    </lineage>
</organism>
<evidence type="ECO:0000256" key="1">
    <source>
        <dbReference type="ARBA" id="ARBA00004141"/>
    </source>
</evidence>
<protein>
    <recommendedName>
        <fullName evidence="10">Mitochondrial glycine transporter</fullName>
    </recommendedName>
    <alternativeName>
        <fullName evidence="10">Solute carrier family 25 member 38 homolog</fullName>
    </alternativeName>
</protein>
<feature type="repeat" description="Solcar" evidence="11">
    <location>
        <begin position="212"/>
        <end position="296"/>
    </location>
</feature>
<comment type="catalytic activity">
    <reaction evidence="9 10">
        <text>glycine(in) = glycine(out)</text>
        <dbReference type="Rhea" id="RHEA:70715"/>
        <dbReference type="ChEBI" id="CHEBI:57305"/>
    </reaction>
</comment>
<evidence type="ECO:0000256" key="11">
    <source>
        <dbReference type="PROSITE-ProRule" id="PRU00282"/>
    </source>
</evidence>
<dbReference type="RefSeq" id="XP_014679065.1">
    <property type="nucleotide sequence ID" value="XM_014823579.1"/>
</dbReference>
<keyword evidence="4 10" id="KW-0677">Repeat</keyword>
<evidence type="ECO:0000256" key="2">
    <source>
        <dbReference type="ARBA" id="ARBA00022448"/>
    </source>
</evidence>
<keyword evidence="8 10" id="KW-0472">Membrane</keyword>
<keyword evidence="12" id="KW-1185">Reference proteome</keyword>
<sequence>MATHTWASSSIATASDAVKVQSSVHPMVQSFVVGAFSGTCSTIIFQPLDLVKTRIQAPATVGQVHPGMVMFVVNLVKNESPLALWKGLTPSLIRCAPGVGIYFCSLHGLKSAFGSTGSGGLESMMFGATARSIAVLLLLPFTVLKTRFESQHYKYGSIQKAFHHIYKHEGMKGLYSGLLATLLRDCPFSGLYLMFYKQTHNLVPKQTMEGQYVPLVHFSCGIVSGVLASAATQPADVIKTKIQIFPGRFSSVTHVVRYVYRVYGIQGYFKGLIPRTMRRTMMAAMAWTVYEQVMSNFGLGQN</sequence>
<feature type="repeat" description="Solcar" evidence="11">
    <location>
        <begin position="118"/>
        <end position="202"/>
    </location>
</feature>
<evidence type="ECO:0000313" key="13">
    <source>
        <dbReference type="RefSeq" id="XP_014679058.1"/>
    </source>
</evidence>
<dbReference type="InterPro" id="IPR030847">
    <property type="entry name" value="Hem25/SLC25A38"/>
</dbReference>
<evidence type="ECO:0000256" key="3">
    <source>
        <dbReference type="ARBA" id="ARBA00022692"/>
    </source>
</evidence>
<proteinExistence type="inferred from homology"/>
<dbReference type="PANTHER" id="PTHR46181">
    <property type="entry name" value="MITOCHONDRIAL GLYCINE TRANSPORTER"/>
    <property type="match status" value="1"/>
</dbReference>
<evidence type="ECO:0000313" key="14">
    <source>
        <dbReference type="RefSeq" id="XP_014679065.1"/>
    </source>
</evidence>
<dbReference type="HAMAP" id="MF_03064">
    <property type="entry name" value="SLC25A38"/>
    <property type="match status" value="1"/>
</dbReference>
<dbReference type="Proteomes" id="UP000695022">
    <property type="component" value="Unplaced"/>
</dbReference>
<dbReference type="Gene3D" id="1.50.40.10">
    <property type="entry name" value="Mitochondrial carrier domain"/>
    <property type="match status" value="2"/>
</dbReference>
<dbReference type="GeneID" id="106818900"/>
<dbReference type="InterPro" id="IPR002067">
    <property type="entry name" value="MCP"/>
</dbReference>
<evidence type="ECO:0000256" key="4">
    <source>
        <dbReference type="ARBA" id="ARBA00022737"/>
    </source>
</evidence>
<gene>
    <name evidence="13 14" type="primary">LOC106818900</name>
</gene>
<evidence type="ECO:0000256" key="8">
    <source>
        <dbReference type="ARBA" id="ARBA00023136"/>
    </source>
</evidence>
<evidence type="ECO:0000313" key="12">
    <source>
        <dbReference type="Proteomes" id="UP000695022"/>
    </source>
</evidence>
<evidence type="ECO:0000256" key="10">
    <source>
        <dbReference type="HAMAP-Rule" id="MF_03064"/>
    </source>
</evidence>
<keyword evidence="6 10" id="KW-1133">Transmembrane helix</keyword>
<dbReference type="RefSeq" id="XP_014679058.1">
    <property type="nucleotide sequence ID" value="XM_014823572.1"/>
</dbReference>
<evidence type="ECO:0000256" key="5">
    <source>
        <dbReference type="ARBA" id="ARBA00022792"/>
    </source>
</evidence>